<name>A0ACC2PGB1_9HYME</name>
<organism evidence="1 2">
    <name type="scientific">Eretmocerus hayati</name>
    <dbReference type="NCBI Taxonomy" id="131215"/>
    <lineage>
        <taxon>Eukaryota</taxon>
        <taxon>Metazoa</taxon>
        <taxon>Ecdysozoa</taxon>
        <taxon>Arthropoda</taxon>
        <taxon>Hexapoda</taxon>
        <taxon>Insecta</taxon>
        <taxon>Pterygota</taxon>
        <taxon>Neoptera</taxon>
        <taxon>Endopterygota</taxon>
        <taxon>Hymenoptera</taxon>
        <taxon>Apocrita</taxon>
        <taxon>Proctotrupomorpha</taxon>
        <taxon>Chalcidoidea</taxon>
        <taxon>Aphelinidae</taxon>
        <taxon>Aphelininae</taxon>
        <taxon>Eretmocerus</taxon>
    </lineage>
</organism>
<evidence type="ECO:0000313" key="2">
    <source>
        <dbReference type="Proteomes" id="UP001239111"/>
    </source>
</evidence>
<keyword evidence="2" id="KW-1185">Reference proteome</keyword>
<proteinExistence type="predicted"/>
<evidence type="ECO:0000313" key="1">
    <source>
        <dbReference type="EMBL" id="KAJ8682502.1"/>
    </source>
</evidence>
<protein>
    <submittedName>
        <fullName evidence="1">Uncharacterized protein</fullName>
    </submittedName>
</protein>
<comment type="caution">
    <text evidence="1">The sequence shown here is derived from an EMBL/GenBank/DDBJ whole genome shotgun (WGS) entry which is preliminary data.</text>
</comment>
<gene>
    <name evidence="1" type="ORF">QAD02_018294</name>
</gene>
<dbReference type="EMBL" id="CM056741">
    <property type="protein sequence ID" value="KAJ8682502.1"/>
    <property type="molecule type" value="Genomic_DNA"/>
</dbReference>
<accession>A0ACC2PGB1</accession>
<reference evidence="1" key="1">
    <citation type="submission" date="2023-04" db="EMBL/GenBank/DDBJ databases">
        <title>A chromosome-level genome assembly of the parasitoid wasp Eretmocerus hayati.</title>
        <authorList>
            <person name="Zhong Y."/>
            <person name="Liu S."/>
            <person name="Liu Y."/>
        </authorList>
    </citation>
    <scope>NUCLEOTIDE SEQUENCE</scope>
    <source>
        <strain evidence="1">ZJU_SS_LIU_2023</strain>
    </source>
</reference>
<sequence>MHIFFIIALRVPFFALFNALSETDVKFSLPWYGRPAMKYTARTEKKCHEETTTVIEHPYYVSIISKCYEEVNESSIPVTTQRFGLIISSYYILTHLDESMYTETGCENIVTVLADNSTFEAKLLKKYLFALYKVQTPMELHTKARPVEIVNAHDEPKPGDDVTIVGLNYDSSNGDFGVIQLKNVTVIGDENTKVILSTIRYKIPYSTRDQFLWFDHSDYSCYYNVFFTSMFLGDRLVGIEGTAVFKNRLDEIQGLHSLSSCVSPPNKLFNHYENYHKTPRTQENISKSLFISVHPELSPSSKKFKLLLSTTSSSKFKEYKFSLPCATISTSYKKEHSISQADNLKIS</sequence>
<dbReference type="Proteomes" id="UP001239111">
    <property type="component" value="Chromosome 1"/>
</dbReference>